<proteinExistence type="predicted"/>
<dbReference type="Proteomes" id="UP000316316">
    <property type="component" value="Unassembled WGS sequence"/>
</dbReference>
<name>A0A437UPK3_ENTAV</name>
<keyword evidence="3" id="KW-0808">Transferase</keyword>
<dbReference type="RefSeq" id="WP_016179968.1">
    <property type="nucleotide sequence ID" value="NZ_CAAKOC010000145.1"/>
</dbReference>
<dbReference type="AlphaFoldDB" id="A0A437UPK3"/>
<protein>
    <submittedName>
        <fullName evidence="3">Acyl-CoA--6-aminopenicillanic acid acyltransferase</fullName>
    </submittedName>
    <submittedName>
        <fullName evidence="2">Linear amide C-N hydrolase</fullName>
    </submittedName>
</protein>
<dbReference type="Pfam" id="PF03417">
    <property type="entry name" value="AAT"/>
    <property type="match status" value="1"/>
</dbReference>
<keyword evidence="2" id="KW-0378">Hydrolase</keyword>
<dbReference type="InterPro" id="IPR047794">
    <property type="entry name" value="C45_proenzyme-like"/>
</dbReference>
<organism evidence="2 4">
    <name type="scientific">Enterococcus avium</name>
    <name type="common">Streptococcus avium</name>
    <dbReference type="NCBI Taxonomy" id="33945"/>
    <lineage>
        <taxon>Bacteria</taxon>
        <taxon>Bacillati</taxon>
        <taxon>Bacillota</taxon>
        <taxon>Bacilli</taxon>
        <taxon>Lactobacillales</taxon>
        <taxon>Enterococcaceae</taxon>
        <taxon>Enterococcus</taxon>
    </lineage>
</organism>
<dbReference type="SUPFAM" id="SSF56235">
    <property type="entry name" value="N-terminal nucleophile aminohydrolases (Ntn hydrolases)"/>
    <property type="match status" value="1"/>
</dbReference>
<sequence length="335" mass="38446">MYHARFNGTHYAIGKKWGMLLSKNGKQLLDNIPFDITKEMKEFAQQCYPVYEEYYPEIIDEIKGIADGQKIKPDSLYAILFSMYALVKVTNCSSFVIKNEQSFLLGRNSDFLTEIEKLYMNCLYSFKMSDSYAFSGNTTAFVEMEDGVNQAGLTIALTSVFPDQLKPGINVGMILRMLLEKCKTVKEALELLKRIPRCSAGTLVIADLSGDACLVEFTNDKLVHSTLENEGFLCATNSFHLPELLSRKINLVDDWFAEERYQTLMDYLSSNFQHMDLSEAKKLLAGEFGFLCQYDRKTGKDTVWSAIYDLSNKRVYRCEGNPNRKKFQEDMRFDF</sequence>
<dbReference type="Gene3D" id="1.10.10.2120">
    <property type="match status" value="1"/>
</dbReference>
<reference evidence="2 4" key="2">
    <citation type="submission" date="2018-12" db="EMBL/GenBank/DDBJ databases">
        <title>A novel vanA-carrying plasmid in a clinical isolate of Enterococcus avium.</title>
        <authorList>
            <person name="Bernasconi O.J."/>
            <person name="Luzzaro F."/>
            <person name="Endimiani A."/>
        </authorList>
    </citation>
    <scope>NUCLEOTIDE SEQUENCE [LARGE SCALE GENOMIC DNA]</scope>
    <source>
        <strain evidence="2 4">LC0559/18</strain>
    </source>
</reference>
<evidence type="ECO:0000259" key="1">
    <source>
        <dbReference type="Pfam" id="PF03417"/>
    </source>
</evidence>
<dbReference type="EMBL" id="PDXQ01000001">
    <property type="protein sequence ID" value="TRZ33770.1"/>
    <property type="molecule type" value="Genomic_DNA"/>
</dbReference>
<gene>
    <name evidence="3" type="ORF">AUF17_06595</name>
    <name evidence="2" type="ORF">EK398_12330</name>
</gene>
<dbReference type="Proteomes" id="UP000288388">
    <property type="component" value="Unassembled WGS sequence"/>
</dbReference>
<keyword evidence="3" id="KW-0012">Acyltransferase</keyword>
<dbReference type="PANTHER" id="PTHR34180:SF1">
    <property type="entry name" value="BETA-ALANYL-DOPAMINE_CARCININE HYDROLASE"/>
    <property type="match status" value="1"/>
</dbReference>
<dbReference type="InterPro" id="IPR029055">
    <property type="entry name" value="Ntn_hydrolases_N"/>
</dbReference>
<dbReference type="NCBIfam" id="NF040521">
    <property type="entry name" value="C45_proenzyme"/>
    <property type="match status" value="1"/>
</dbReference>
<feature type="domain" description="Peptidase C45 hydrolase" evidence="1">
    <location>
        <begin position="102"/>
        <end position="323"/>
    </location>
</feature>
<reference evidence="3 5" key="1">
    <citation type="submission" date="2017-10" db="EMBL/GenBank/DDBJ databases">
        <title>FDA dAtabase for Regulatory Grade micrObial Sequences (FDA-ARGOS): Supporting development and validation of Infectious Disease Dx tests.</title>
        <authorList>
            <person name="Campos J."/>
            <person name="Goldberg B."/>
            <person name="Tallon L.J."/>
            <person name="Sadzewicz L."/>
            <person name="Sengamalay N."/>
            <person name="Ott S."/>
            <person name="Godinez A."/>
            <person name="Nagaraj S."/>
            <person name="Vyas G."/>
            <person name="Aluvathingal J."/>
            <person name="Nadendla S."/>
            <person name="Geyer C."/>
            <person name="Nandy P."/>
            <person name="Hobson J."/>
            <person name="Sichtig H."/>
        </authorList>
    </citation>
    <scope>NUCLEOTIDE SEQUENCE [LARGE SCALE GENOMIC DNA]</scope>
    <source>
        <strain evidence="3 5">FDAARGOS_185</strain>
    </source>
</reference>
<dbReference type="GO" id="GO:0016746">
    <property type="term" value="F:acyltransferase activity"/>
    <property type="evidence" value="ECO:0007669"/>
    <property type="project" value="UniProtKB-KW"/>
</dbReference>
<dbReference type="GeneID" id="69568315"/>
<evidence type="ECO:0000313" key="3">
    <source>
        <dbReference type="EMBL" id="TRZ33770.1"/>
    </source>
</evidence>
<evidence type="ECO:0000313" key="5">
    <source>
        <dbReference type="Proteomes" id="UP000316316"/>
    </source>
</evidence>
<accession>A0A437UPK3</accession>
<dbReference type="PANTHER" id="PTHR34180">
    <property type="entry name" value="PEPTIDASE C45"/>
    <property type="match status" value="1"/>
</dbReference>
<dbReference type="InterPro" id="IPR005079">
    <property type="entry name" value="Peptidase_C45_hydrolase"/>
</dbReference>
<evidence type="ECO:0000313" key="4">
    <source>
        <dbReference type="Proteomes" id="UP000288388"/>
    </source>
</evidence>
<evidence type="ECO:0000313" key="2">
    <source>
        <dbReference type="EMBL" id="RVU95559.1"/>
    </source>
</evidence>
<dbReference type="InterPro" id="IPR047801">
    <property type="entry name" value="Peptidase_C45"/>
</dbReference>
<dbReference type="GO" id="GO:0016787">
    <property type="term" value="F:hydrolase activity"/>
    <property type="evidence" value="ECO:0007669"/>
    <property type="project" value="UniProtKB-KW"/>
</dbReference>
<comment type="caution">
    <text evidence="2">The sequence shown here is derived from an EMBL/GenBank/DDBJ whole genome shotgun (WGS) entry which is preliminary data.</text>
</comment>
<dbReference type="Gene3D" id="3.60.60.10">
    <property type="entry name" value="Penicillin V Acylase, Chain A"/>
    <property type="match status" value="1"/>
</dbReference>
<dbReference type="EMBL" id="RYZS01000001">
    <property type="protein sequence ID" value="RVU95559.1"/>
    <property type="molecule type" value="Genomic_DNA"/>
</dbReference>